<proteinExistence type="predicted"/>
<reference evidence="1" key="1">
    <citation type="submission" date="2021-02" db="EMBL/GenBank/DDBJ databases">
        <authorList>
            <person name="Nowell W R."/>
        </authorList>
    </citation>
    <scope>NUCLEOTIDE SEQUENCE</scope>
</reference>
<accession>A0A819LLK8</accession>
<protein>
    <submittedName>
        <fullName evidence="1">Uncharacterized protein</fullName>
    </submittedName>
</protein>
<dbReference type="AlphaFoldDB" id="A0A819LLK8"/>
<comment type="caution">
    <text evidence="1">The sequence shown here is derived from an EMBL/GenBank/DDBJ whole genome shotgun (WGS) entry which is preliminary data.</text>
</comment>
<evidence type="ECO:0000313" key="1">
    <source>
        <dbReference type="EMBL" id="CAF3966405.1"/>
    </source>
</evidence>
<gene>
    <name evidence="1" type="ORF">OXD698_LOCUS27564</name>
</gene>
<dbReference type="Proteomes" id="UP000663844">
    <property type="component" value="Unassembled WGS sequence"/>
</dbReference>
<dbReference type="EMBL" id="CAJOAZ010002865">
    <property type="protein sequence ID" value="CAF3966405.1"/>
    <property type="molecule type" value="Genomic_DNA"/>
</dbReference>
<organism evidence="1 2">
    <name type="scientific">Adineta steineri</name>
    <dbReference type="NCBI Taxonomy" id="433720"/>
    <lineage>
        <taxon>Eukaryota</taxon>
        <taxon>Metazoa</taxon>
        <taxon>Spiralia</taxon>
        <taxon>Gnathifera</taxon>
        <taxon>Rotifera</taxon>
        <taxon>Eurotatoria</taxon>
        <taxon>Bdelloidea</taxon>
        <taxon>Adinetida</taxon>
        <taxon>Adinetidae</taxon>
        <taxon>Adineta</taxon>
    </lineage>
</organism>
<sequence length="235" mass="27309">MDLSIIPSSILSSNLRTQIIQTAINERFKCQFTIEQIRTLINLIGTNISFIHNTFLMDGSAHNKFTFEFMLGKGEIVIMPDSLNRLELEQHFENSSGWWYHLFFIFWSRHKLLPNMKCDTVNCSRCVIVDGHQKSKRIQLDQQALANHKEECSNYRDDSEQIRKSRTFGFLASYHPCGVHLLRSIIHGCQMPDALLYDCACALKLHWQKWLGTAMLKLTNITKQLPTYIALDNFH</sequence>
<name>A0A819LLK8_9BILA</name>
<evidence type="ECO:0000313" key="2">
    <source>
        <dbReference type="Proteomes" id="UP000663844"/>
    </source>
</evidence>